<name>A0A7N2LVW3_QUELO</name>
<evidence type="ECO:0008006" key="3">
    <source>
        <dbReference type="Google" id="ProtNLM"/>
    </source>
</evidence>
<reference evidence="1" key="2">
    <citation type="submission" date="2021-01" db="UniProtKB">
        <authorList>
            <consortium name="EnsemblPlants"/>
        </authorList>
    </citation>
    <scope>IDENTIFICATION</scope>
</reference>
<dbReference type="InterPro" id="IPR040256">
    <property type="entry name" value="At4g02000-like"/>
</dbReference>
<keyword evidence="2" id="KW-1185">Reference proteome</keyword>
<dbReference type="PANTHER" id="PTHR31286:SF167">
    <property type="entry name" value="OS09G0268800 PROTEIN"/>
    <property type="match status" value="1"/>
</dbReference>
<dbReference type="EnsemblPlants" id="QL05p085174:mrna">
    <property type="protein sequence ID" value="QL05p085174:mrna"/>
    <property type="gene ID" value="QL05p085174"/>
</dbReference>
<evidence type="ECO:0000313" key="1">
    <source>
        <dbReference type="EnsemblPlants" id="QL05p085174:mrna"/>
    </source>
</evidence>
<dbReference type="InParanoid" id="A0A7N2LVW3"/>
<dbReference type="Gramene" id="QL05p085174:mrna">
    <property type="protein sequence ID" value="QL05p085174:mrna"/>
    <property type="gene ID" value="QL05p085174"/>
</dbReference>
<dbReference type="Proteomes" id="UP000594261">
    <property type="component" value="Chromosome 5"/>
</dbReference>
<dbReference type="PANTHER" id="PTHR31286">
    <property type="entry name" value="GLYCINE-RICH CELL WALL STRUCTURAL PROTEIN 1.8-LIKE"/>
    <property type="match status" value="1"/>
</dbReference>
<organism evidence="1 2">
    <name type="scientific">Quercus lobata</name>
    <name type="common">Valley oak</name>
    <dbReference type="NCBI Taxonomy" id="97700"/>
    <lineage>
        <taxon>Eukaryota</taxon>
        <taxon>Viridiplantae</taxon>
        <taxon>Streptophyta</taxon>
        <taxon>Embryophyta</taxon>
        <taxon>Tracheophyta</taxon>
        <taxon>Spermatophyta</taxon>
        <taxon>Magnoliopsida</taxon>
        <taxon>eudicotyledons</taxon>
        <taxon>Gunneridae</taxon>
        <taxon>Pentapetalae</taxon>
        <taxon>rosids</taxon>
        <taxon>fabids</taxon>
        <taxon>Fagales</taxon>
        <taxon>Fagaceae</taxon>
        <taxon>Quercus</taxon>
    </lineage>
</organism>
<dbReference type="EMBL" id="LRBV02000005">
    <property type="status" value="NOT_ANNOTATED_CDS"/>
    <property type="molecule type" value="Genomic_DNA"/>
</dbReference>
<protein>
    <recommendedName>
        <fullName evidence="3">DUF4283 domain-containing protein</fullName>
    </recommendedName>
</protein>
<sequence length="127" mass="14764">MDSEIVDRIQRMQLTMDEDETITGRTSIEKKGDPGRILLEFNRPWCFDNQILVLRRWEKGMTARSVTFTHMPIWVQVWGLPFDLITEEAAHDIGQGLGKVIEVDCKALKTDQARFLRIKVEVPLENH</sequence>
<dbReference type="AlphaFoldDB" id="A0A7N2LVW3"/>
<proteinExistence type="predicted"/>
<evidence type="ECO:0000313" key="2">
    <source>
        <dbReference type="Proteomes" id="UP000594261"/>
    </source>
</evidence>
<accession>A0A7N2LVW3</accession>
<reference evidence="1 2" key="1">
    <citation type="journal article" date="2016" name="G3 (Bethesda)">
        <title>First Draft Assembly and Annotation of the Genome of a California Endemic Oak Quercus lobata Nee (Fagaceae).</title>
        <authorList>
            <person name="Sork V.L."/>
            <person name="Fitz-Gibbon S.T."/>
            <person name="Puiu D."/>
            <person name="Crepeau M."/>
            <person name="Gugger P.F."/>
            <person name="Sherman R."/>
            <person name="Stevens K."/>
            <person name="Langley C.H."/>
            <person name="Pellegrini M."/>
            <person name="Salzberg S.L."/>
        </authorList>
    </citation>
    <scope>NUCLEOTIDE SEQUENCE [LARGE SCALE GENOMIC DNA]</scope>
    <source>
        <strain evidence="1 2">cv. SW786</strain>
    </source>
</reference>